<evidence type="ECO:0000313" key="2">
    <source>
        <dbReference type="EMBL" id="KAL3274777.1"/>
    </source>
</evidence>
<evidence type="ECO:0000256" key="1">
    <source>
        <dbReference type="SAM" id="MobiDB-lite"/>
    </source>
</evidence>
<organism evidence="2 3">
    <name type="scientific">Cryptolaemus montrouzieri</name>
    <dbReference type="NCBI Taxonomy" id="559131"/>
    <lineage>
        <taxon>Eukaryota</taxon>
        <taxon>Metazoa</taxon>
        <taxon>Ecdysozoa</taxon>
        <taxon>Arthropoda</taxon>
        <taxon>Hexapoda</taxon>
        <taxon>Insecta</taxon>
        <taxon>Pterygota</taxon>
        <taxon>Neoptera</taxon>
        <taxon>Endopterygota</taxon>
        <taxon>Coleoptera</taxon>
        <taxon>Polyphaga</taxon>
        <taxon>Cucujiformia</taxon>
        <taxon>Coccinelloidea</taxon>
        <taxon>Coccinellidae</taxon>
        <taxon>Scymninae</taxon>
        <taxon>Scymnini</taxon>
        <taxon>Cryptolaemus</taxon>
    </lineage>
</organism>
<gene>
    <name evidence="2" type="ORF">HHI36_019562</name>
</gene>
<feature type="compositionally biased region" description="Basic and acidic residues" evidence="1">
    <location>
        <begin position="66"/>
        <end position="87"/>
    </location>
</feature>
<accession>A0ABD2N867</accession>
<evidence type="ECO:0000313" key="3">
    <source>
        <dbReference type="Proteomes" id="UP001516400"/>
    </source>
</evidence>
<name>A0ABD2N867_9CUCU</name>
<keyword evidence="3" id="KW-1185">Reference proteome</keyword>
<dbReference type="AlphaFoldDB" id="A0ABD2N867"/>
<comment type="caution">
    <text evidence="2">The sequence shown here is derived from an EMBL/GenBank/DDBJ whole genome shotgun (WGS) entry which is preliminary data.</text>
</comment>
<sequence>MTEIWATEDAINISRIYSRNAERLKIFGLRREGNEHELKSPELSELCRCTTTFEELQTMTTQLADAPKKNLESKHEEDKNNDLYHIS</sequence>
<protein>
    <submittedName>
        <fullName evidence="2">Uncharacterized protein</fullName>
    </submittedName>
</protein>
<feature type="region of interest" description="Disordered" evidence="1">
    <location>
        <begin position="64"/>
        <end position="87"/>
    </location>
</feature>
<proteinExistence type="predicted"/>
<dbReference type="Proteomes" id="UP001516400">
    <property type="component" value="Unassembled WGS sequence"/>
</dbReference>
<reference evidence="2 3" key="1">
    <citation type="journal article" date="2021" name="BMC Biol.">
        <title>Horizontally acquired antibacterial genes associated with adaptive radiation of ladybird beetles.</title>
        <authorList>
            <person name="Li H.S."/>
            <person name="Tang X.F."/>
            <person name="Huang Y.H."/>
            <person name="Xu Z.Y."/>
            <person name="Chen M.L."/>
            <person name="Du X.Y."/>
            <person name="Qiu B.Y."/>
            <person name="Chen P.T."/>
            <person name="Zhang W."/>
            <person name="Slipinski A."/>
            <person name="Escalona H.E."/>
            <person name="Waterhouse R.M."/>
            <person name="Zwick A."/>
            <person name="Pang H."/>
        </authorList>
    </citation>
    <scope>NUCLEOTIDE SEQUENCE [LARGE SCALE GENOMIC DNA]</scope>
    <source>
        <strain evidence="2">SYSU2018</strain>
    </source>
</reference>
<dbReference type="EMBL" id="JABFTP020000083">
    <property type="protein sequence ID" value="KAL3274777.1"/>
    <property type="molecule type" value="Genomic_DNA"/>
</dbReference>